<dbReference type="OrthoDB" id="1577640at2759"/>
<evidence type="ECO:0000256" key="1">
    <source>
        <dbReference type="SAM" id="MobiDB-lite"/>
    </source>
</evidence>
<dbReference type="Gene3D" id="3.40.50.1580">
    <property type="entry name" value="Nucleoside phosphorylase domain"/>
    <property type="match status" value="1"/>
</dbReference>
<reference evidence="3 4" key="1">
    <citation type="journal article" date="2018" name="Nat. Ecol. Evol.">
        <title>Pezizomycetes genomes reveal the molecular basis of ectomycorrhizal truffle lifestyle.</title>
        <authorList>
            <person name="Murat C."/>
            <person name="Payen T."/>
            <person name="Noel B."/>
            <person name="Kuo A."/>
            <person name="Morin E."/>
            <person name="Chen J."/>
            <person name="Kohler A."/>
            <person name="Krizsan K."/>
            <person name="Balestrini R."/>
            <person name="Da Silva C."/>
            <person name="Montanini B."/>
            <person name="Hainaut M."/>
            <person name="Levati E."/>
            <person name="Barry K.W."/>
            <person name="Belfiori B."/>
            <person name="Cichocki N."/>
            <person name="Clum A."/>
            <person name="Dockter R.B."/>
            <person name="Fauchery L."/>
            <person name="Guy J."/>
            <person name="Iotti M."/>
            <person name="Le Tacon F."/>
            <person name="Lindquist E.A."/>
            <person name="Lipzen A."/>
            <person name="Malagnac F."/>
            <person name="Mello A."/>
            <person name="Molinier V."/>
            <person name="Miyauchi S."/>
            <person name="Poulain J."/>
            <person name="Riccioni C."/>
            <person name="Rubini A."/>
            <person name="Sitrit Y."/>
            <person name="Splivallo R."/>
            <person name="Traeger S."/>
            <person name="Wang M."/>
            <person name="Zifcakova L."/>
            <person name="Wipf D."/>
            <person name="Zambonelli A."/>
            <person name="Paolocci F."/>
            <person name="Nowrousian M."/>
            <person name="Ottonello S."/>
            <person name="Baldrian P."/>
            <person name="Spatafora J.W."/>
            <person name="Henrissat B."/>
            <person name="Nagy L.G."/>
            <person name="Aury J.M."/>
            <person name="Wincker P."/>
            <person name="Grigoriev I.V."/>
            <person name="Bonfante P."/>
            <person name="Martin F.M."/>
        </authorList>
    </citation>
    <scope>NUCLEOTIDE SEQUENCE [LARGE SCALE GENOMIC DNA]</scope>
    <source>
        <strain evidence="3 4">RN42</strain>
    </source>
</reference>
<dbReference type="GO" id="GO:0009116">
    <property type="term" value="P:nucleoside metabolic process"/>
    <property type="evidence" value="ECO:0007669"/>
    <property type="project" value="InterPro"/>
</dbReference>
<dbReference type="PANTHER" id="PTHR46082:SF11">
    <property type="entry name" value="AAA+ ATPASE DOMAIN-CONTAINING PROTEIN-RELATED"/>
    <property type="match status" value="1"/>
</dbReference>
<feature type="compositionally biased region" description="Low complexity" evidence="1">
    <location>
        <begin position="346"/>
        <end position="361"/>
    </location>
</feature>
<dbReference type="InterPro" id="IPR035994">
    <property type="entry name" value="Nucleoside_phosphorylase_sf"/>
</dbReference>
<evidence type="ECO:0000313" key="4">
    <source>
        <dbReference type="Proteomes" id="UP000275078"/>
    </source>
</evidence>
<evidence type="ECO:0000313" key="3">
    <source>
        <dbReference type="EMBL" id="RPA77028.1"/>
    </source>
</evidence>
<feature type="compositionally biased region" description="Polar residues" evidence="1">
    <location>
        <begin position="453"/>
        <end position="464"/>
    </location>
</feature>
<dbReference type="SUPFAM" id="SSF53167">
    <property type="entry name" value="Purine and uridine phosphorylases"/>
    <property type="match status" value="1"/>
</dbReference>
<proteinExistence type="predicted"/>
<name>A0A3N4HWZ2_ASCIM</name>
<feature type="region of interest" description="Disordered" evidence="1">
    <location>
        <begin position="340"/>
        <end position="482"/>
    </location>
</feature>
<dbReference type="GO" id="GO:0003824">
    <property type="term" value="F:catalytic activity"/>
    <property type="evidence" value="ECO:0007669"/>
    <property type="project" value="InterPro"/>
</dbReference>
<feature type="compositionally biased region" description="Polar residues" evidence="1">
    <location>
        <begin position="392"/>
        <end position="411"/>
    </location>
</feature>
<dbReference type="EMBL" id="ML119733">
    <property type="protein sequence ID" value="RPA77028.1"/>
    <property type="molecule type" value="Genomic_DNA"/>
</dbReference>
<sequence length="722" mass="79793">MTALSFDSYQIGLICALSIELVALLKALDKKHPTPENQPPNDGNLYTCGQIGKHNVVITSLPSGGAGQASATRAAISMCNTFPKLRLGLFVGIGGGIPRLYTPGSDWVDIRLGDIVVSSPEGTHGGVVQYDRGKSVTGANGEKTFQRVGSLNKPPVVLLNAVQMIRAELDDDYGLITEVLRMMQNKTREGRRKARFMYPGKEKDILFHAMYPHPGSSTNCRKDCDTTRTVDRDWTDRENEEFEPQVFPGTIASGGLVIKNAITRDELADMYGAKCVETEAAGIMDFFPCLVIRGISDYADSHKNDDWYAYASLTAAAYARLVLERLPVVGVERLPTFKEVVDQNTKPGSPSDDPSQSQPKSQPKETPCSPSDDPSQSHPNSQPKSQPKETPCSPSDDPSQSHPNSQPKETPSPTPGKKLEVKPGLPSRCNTPDSDTWEDLTPEPDTHQKEPANDNSSTTDNNVLDPSIIPPKDLPKPDSAPFQLPGSISDRSLTQAQVKDAKNWIGRVIPPLDSDILPGSNIRVVDFSYAQTLILYQTTSGEIKAADNWTSRRDLGTQDNWKTPVKPCPWSPSRSIGIRDAKIGTPLTTLHWKTTMPVGQRPKHCPLIGYVEVRLYYISNFNRIQEYGCTYPETMRNMYDGYWFEGSYKSNHPVTDVTWLGAIYKAGLQYFPTYQQRKPPSRIYYKGSQTGSGCKYDQIVGPSNAEDFEGLLRKYLKVAPMH</sequence>
<organism evidence="3 4">
    <name type="scientific">Ascobolus immersus RN42</name>
    <dbReference type="NCBI Taxonomy" id="1160509"/>
    <lineage>
        <taxon>Eukaryota</taxon>
        <taxon>Fungi</taxon>
        <taxon>Dikarya</taxon>
        <taxon>Ascomycota</taxon>
        <taxon>Pezizomycotina</taxon>
        <taxon>Pezizomycetes</taxon>
        <taxon>Pezizales</taxon>
        <taxon>Ascobolaceae</taxon>
        <taxon>Ascobolus</taxon>
    </lineage>
</organism>
<evidence type="ECO:0000259" key="2">
    <source>
        <dbReference type="Pfam" id="PF01048"/>
    </source>
</evidence>
<feature type="compositionally biased region" description="Polar residues" evidence="1">
    <location>
        <begin position="368"/>
        <end position="385"/>
    </location>
</feature>
<dbReference type="AlphaFoldDB" id="A0A3N4HWZ2"/>
<gene>
    <name evidence="3" type="ORF">BJ508DRAFT_417345</name>
</gene>
<dbReference type="PANTHER" id="PTHR46082">
    <property type="entry name" value="ATP/GTP-BINDING PROTEIN-RELATED"/>
    <property type="match status" value="1"/>
</dbReference>
<dbReference type="Pfam" id="PF01048">
    <property type="entry name" value="PNP_UDP_1"/>
    <property type="match status" value="1"/>
</dbReference>
<dbReference type="InterPro" id="IPR053137">
    <property type="entry name" value="NLR-like"/>
</dbReference>
<dbReference type="InterPro" id="IPR000845">
    <property type="entry name" value="Nucleoside_phosphorylase_d"/>
</dbReference>
<dbReference type="Gene3D" id="2.120.10.70">
    <property type="entry name" value="Fucose-specific lectin"/>
    <property type="match status" value="1"/>
</dbReference>
<dbReference type="STRING" id="1160509.A0A3N4HWZ2"/>
<accession>A0A3N4HWZ2</accession>
<keyword evidence="4" id="KW-1185">Reference proteome</keyword>
<protein>
    <submittedName>
        <fullName evidence="3">Purine and uridine phosphorylase</fullName>
    </submittedName>
</protein>
<dbReference type="Proteomes" id="UP000275078">
    <property type="component" value="Unassembled WGS sequence"/>
</dbReference>
<feature type="domain" description="Nucleoside phosphorylase" evidence="2">
    <location>
        <begin position="11"/>
        <end position="305"/>
    </location>
</feature>